<accession>A0A6C0L241</accession>
<dbReference type="AlphaFoldDB" id="A0A6C0L241"/>
<evidence type="ECO:0000313" key="1">
    <source>
        <dbReference type="EMBL" id="QHU23501.1"/>
    </source>
</evidence>
<dbReference type="EMBL" id="MN741031">
    <property type="protein sequence ID" value="QHU23501.1"/>
    <property type="molecule type" value="Genomic_DNA"/>
</dbReference>
<proteinExistence type="predicted"/>
<reference evidence="1" key="1">
    <citation type="journal article" date="2020" name="Nature">
        <title>Giant virus diversity and host interactions through global metagenomics.</title>
        <authorList>
            <person name="Schulz F."/>
            <person name="Roux S."/>
            <person name="Paez-Espino D."/>
            <person name="Jungbluth S."/>
            <person name="Walsh D.A."/>
            <person name="Denef V.J."/>
            <person name="McMahon K.D."/>
            <person name="Konstantinidis K.T."/>
            <person name="Eloe-Fadrosh E.A."/>
            <person name="Kyrpides N.C."/>
            <person name="Woyke T."/>
        </authorList>
    </citation>
    <scope>NUCLEOTIDE SEQUENCE</scope>
    <source>
        <strain evidence="1">GVMAG-S-ERX555907-94</strain>
    </source>
</reference>
<sequence length="584" mass="65893">MEAAILMGLVGLGHLVNTTNENKEPINTNVNKDIIVPNGNNVYDSSFYEDVDNHVRSLAEGRFQESQKEDSSVINHQNINRMGSKDLEETNLSKIKEDLNQMTYSTAAGGFINKEDFMMNDQGITMEPFFSHAPASLNLDDSRKLNVHQGNDGFHKQKKEVPNFFKLEKENIHGNHFGEYIGDKSRYVESTLKTNELPFEQVQVAPIDEKADLNNEIKDMISQKYNIDNLRSEADQKVTYGGRTVSGKSQKEERGLEGIVYQHHPDKFYKNTPDKWFVTNGAYLEKSERPEELVKDTFRAKFNNQPLGAAAPAIKEGHQQRSNYRKPLKVQLGSDTIRNAGIQVEGSGLELQKQGYRALPNEREVTELRTYDSNLKGNSHQTLGLQDKLKGTIKETTINTKNNGNIGNTVIHSTDRLNDDVRITKKQTTIHSKNNGNIHGGYHKSELGYESPELTVKDTTLFEHTGIAGGAVLGDMSKNNYMNAETNPNKEIISQGRAPTLNNTKVVNGAEHTNMDIKKLDTDYINHRENGLTKVYQEIPEDQTCELTTMSDKPDYNISERIDPNLLNPFKKNPYTQSLSSFSY</sequence>
<name>A0A6C0L241_9ZZZZ</name>
<protein>
    <submittedName>
        <fullName evidence="1">Uncharacterized protein</fullName>
    </submittedName>
</protein>
<organism evidence="1">
    <name type="scientific">viral metagenome</name>
    <dbReference type="NCBI Taxonomy" id="1070528"/>
    <lineage>
        <taxon>unclassified sequences</taxon>
        <taxon>metagenomes</taxon>
        <taxon>organismal metagenomes</taxon>
    </lineage>
</organism>